<dbReference type="FunFam" id="1.25.10.10:FF:000579">
    <property type="entry name" value="Serine/threonine kinase like domain containing 1"/>
    <property type="match status" value="1"/>
</dbReference>
<dbReference type="OrthoDB" id="248923at2759"/>
<sequence>MDKYQILDQLNPGALGVNLVVEEIETKEKLLIKQVECIDEHHANEALEELMPLLKLQHAHISVYQELFIMWNRKISSLFLCMVMEYSKETLLDVIENKRKKRAAIDAGWMQDILGQAMDALDYLHQLGIIHRNLKPSNIIIIGNTQCKLEDLSSHTLMTHEAKWNIRAEEDPCQKSWMAPEALNFSFSQKSDIWSLGCIILDLICCSFLDTTEAMNLRKSLQTGGNLKDILKDILDRKVPSAETSCSLLPLMLQISPSNRISIRQVIHITFTDSSSRPPRVMLTLQQQVVPMAVTDMLLQGNLGSILEVMQNFSSSPEVQFRAMKKLMTMSDDELGLPWPMEMVMSVTAIMKQHQRILELQLCTWSLLLHVMGQALMQGDEAQAAKTQWDSSIIVYLLSTMRSHPDSVQLITTGHSILTIISSQGAVSEEMQKAGLIELLLEHLNRYAKDRDVCLRALGLLWSLLVDAVIVDKGPLDQIPALVIQQLATHPEDGEMAEAGCAVLWLLSLLGCIKESQFEAVVTLLLQSIRLCQDRVLLVNNAFRGLASLTKMSELVAFQVAVLEVEGSGLWLLRDIYQLYKDDPEVVENLCMLLAYLASYKEIVSELESGGIRALAQEMVERFTSSLELVAYATTVLQRLDEVKPQVKPSPPSGETEVPRDLQVAPSSQK</sequence>
<dbReference type="GO" id="GO:0005524">
    <property type="term" value="F:ATP binding"/>
    <property type="evidence" value="ECO:0007669"/>
    <property type="project" value="UniProtKB-KW"/>
</dbReference>
<dbReference type="Proteomes" id="UP000081671">
    <property type="component" value="Unplaced"/>
</dbReference>
<dbReference type="FunCoup" id="A0A1S3G8A0">
    <property type="interactions" value="196"/>
</dbReference>
<dbReference type="KEGG" id="dord:105995656"/>
<dbReference type="AlphaFoldDB" id="A0A1S3G8A0"/>
<dbReference type="InterPro" id="IPR011009">
    <property type="entry name" value="Kinase-like_dom_sf"/>
</dbReference>
<keyword evidence="8" id="KW-1185">Reference proteome</keyword>
<evidence type="ECO:0000256" key="2">
    <source>
        <dbReference type="ARBA" id="ARBA00022840"/>
    </source>
</evidence>
<dbReference type="GeneID" id="105995656"/>
<reference evidence="9" key="1">
    <citation type="submission" date="2025-08" db="UniProtKB">
        <authorList>
            <consortium name="RefSeq"/>
        </authorList>
    </citation>
    <scope>IDENTIFICATION</scope>
    <source>
        <tissue evidence="9">Kidney</tissue>
    </source>
</reference>
<feature type="domain" description="Protein kinase" evidence="7">
    <location>
        <begin position="4"/>
        <end position="271"/>
    </location>
</feature>
<dbReference type="RefSeq" id="XP_012884915.1">
    <property type="nucleotide sequence ID" value="XM_013029461.1"/>
</dbReference>
<evidence type="ECO:0000256" key="5">
    <source>
        <dbReference type="ARBA" id="ARBA00081628"/>
    </source>
</evidence>
<dbReference type="InterPro" id="IPR011989">
    <property type="entry name" value="ARM-like"/>
</dbReference>
<dbReference type="InterPro" id="IPR000719">
    <property type="entry name" value="Prot_kinase_dom"/>
</dbReference>
<keyword evidence="2" id="KW-0067">ATP-binding</keyword>
<protein>
    <recommendedName>
        <fullName evidence="3">Serine/threonine kinase-like domain-containing protein STKLD1</fullName>
    </recommendedName>
    <alternativeName>
        <fullName evidence="5">Serine/threonine kinase-like domain-containing protein 1</fullName>
    </alternativeName>
    <alternativeName>
        <fullName evidence="4">Sugen kinase 071</fullName>
    </alternativeName>
</protein>
<dbReference type="SUPFAM" id="SSF56112">
    <property type="entry name" value="Protein kinase-like (PK-like)"/>
    <property type="match status" value="1"/>
</dbReference>
<gene>
    <name evidence="9" type="primary">Stkld1</name>
</gene>
<evidence type="ECO:0000256" key="6">
    <source>
        <dbReference type="SAM" id="MobiDB-lite"/>
    </source>
</evidence>
<evidence type="ECO:0000313" key="8">
    <source>
        <dbReference type="Proteomes" id="UP000081671"/>
    </source>
</evidence>
<dbReference type="Pfam" id="PF00069">
    <property type="entry name" value="Pkinase"/>
    <property type="match status" value="1"/>
</dbReference>
<keyword evidence="1" id="KW-0547">Nucleotide-binding</keyword>
<dbReference type="PANTHER" id="PTHR24363">
    <property type="entry name" value="SERINE/THREONINE PROTEIN KINASE"/>
    <property type="match status" value="1"/>
</dbReference>
<dbReference type="CDD" id="cd00180">
    <property type="entry name" value="PKc"/>
    <property type="match status" value="1"/>
</dbReference>
<dbReference type="SUPFAM" id="SSF48371">
    <property type="entry name" value="ARM repeat"/>
    <property type="match status" value="1"/>
</dbReference>
<evidence type="ECO:0000256" key="3">
    <source>
        <dbReference type="ARBA" id="ARBA00072818"/>
    </source>
</evidence>
<dbReference type="CTD" id="169436"/>
<evidence type="ECO:0000256" key="1">
    <source>
        <dbReference type="ARBA" id="ARBA00022741"/>
    </source>
</evidence>
<dbReference type="PANTHER" id="PTHR24363:SF5">
    <property type="entry name" value="SERINE_THREONINE KINASE-LIKE DOMAIN-CONTAINING PROTEIN STKLD1"/>
    <property type="match status" value="1"/>
</dbReference>
<dbReference type="FunFam" id="3.30.200.20:FF:000913">
    <property type="entry name" value="Serine/threonine kinase like domain containing 1"/>
    <property type="match status" value="1"/>
</dbReference>
<evidence type="ECO:0000259" key="7">
    <source>
        <dbReference type="PROSITE" id="PS50011"/>
    </source>
</evidence>
<dbReference type="FunFam" id="1.10.510.10:FF:001115">
    <property type="entry name" value="Serine/threonine kinase like domain containing 1"/>
    <property type="match status" value="1"/>
</dbReference>
<dbReference type="PROSITE" id="PS50011">
    <property type="entry name" value="PROTEIN_KINASE_DOM"/>
    <property type="match status" value="1"/>
</dbReference>
<dbReference type="Gene3D" id="1.10.510.10">
    <property type="entry name" value="Transferase(Phosphotransferase) domain 1"/>
    <property type="match status" value="1"/>
</dbReference>
<evidence type="ECO:0000313" key="9">
    <source>
        <dbReference type="RefSeq" id="XP_012884915.1"/>
    </source>
</evidence>
<proteinExistence type="predicted"/>
<dbReference type="InterPro" id="IPR016024">
    <property type="entry name" value="ARM-type_fold"/>
</dbReference>
<organism evidence="8 9">
    <name type="scientific">Dipodomys ordii</name>
    <name type="common">Ord's kangaroo rat</name>
    <dbReference type="NCBI Taxonomy" id="10020"/>
    <lineage>
        <taxon>Eukaryota</taxon>
        <taxon>Metazoa</taxon>
        <taxon>Chordata</taxon>
        <taxon>Craniata</taxon>
        <taxon>Vertebrata</taxon>
        <taxon>Euteleostomi</taxon>
        <taxon>Mammalia</taxon>
        <taxon>Eutheria</taxon>
        <taxon>Euarchontoglires</taxon>
        <taxon>Glires</taxon>
        <taxon>Rodentia</taxon>
        <taxon>Castorimorpha</taxon>
        <taxon>Heteromyidae</taxon>
        <taxon>Dipodomyinae</taxon>
        <taxon>Dipodomys</taxon>
    </lineage>
</organism>
<accession>A0A1S3G8A0</accession>
<feature type="region of interest" description="Disordered" evidence="6">
    <location>
        <begin position="643"/>
        <end position="670"/>
    </location>
</feature>
<dbReference type="STRING" id="10020.ENSDORP00000005793"/>
<name>A0A1S3G8A0_DIPOR</name>
<dbReference type="GO" id="GO:0004674">
    <property type="term" value="F:protein serine/threonine kinase activity"/>
    <property type="evidence" value="ECO:0007669"/>
    <property type="project" value="TreeGrafter"/>
</dbReference>
<dbReference type="InParanoid" id="A0A1S3G8A0"/>
<evidence type="ECO:0000256" key="4">
    <source>
        <dbReference type="ARBA" id="ARBA00079669"/>
    </source>
</evidence>
<dbReference type="Gene3D" id="1.25.10.10">
    <property type="entry name" value="Leucine-rich Repeat Variant"/>
    <property type="match status" value="1"/>
</dbReference>